<dbReference type="InterPro" id="IPR050462">
    <property type="entry name" value="Retroviral_Gag-Pol_poly"/>
</dbReference>
<feature type="compositionally biased region" description="Polar residues" evidence="1">
    <location>
        <begin position="94"/>
        <end position="107"/>
    </location>
</feature>
<feature type="compositionally biased region" description="Polar residues" evidence="1">
    <location>
        <begin position="135"/>
        <end position="150"/>
    </location>
</feature>
<organism evidence="2 3">
    <name type="scientific">Aquarana catesbeiana</name>
    <name type="common">American bullfrog</name>
    <name type="synonym">Rana catesbeiana</name>
    <dbReference type="NCBI Taxonomy" id="8400"/>
    <lineage>
        <taxon>Eukaryota</taxon>
        <taxon>Metazoa</taxon>
        <taxon>Chordata</taxon>
        <taxon>Craniata</taxon>
        <taxon>Vertebrata</taxon>
        <taxon>Euteleostomi</taxon>
        <taxon>Amphibia</taxon>
        <taxon>Batrachia</taxon>
        <taxon>Anura</taxon>
        <taxon>Neobatrachia</taxon>
        <taxon>Ranoidea</taxon>
        <taxon>Ranidae</taxon>
        <taxon>Aquarana</taxon>
    </lineage>
</organism>
<proteinExistence type="predicted"/>
<gene>
    <name evidence="2" type="ORF">AB205_0036590</name>
</gene>
<dbReference type="Proteomes" id="UP000228934">
    <property type="component" value="Unassembled WGS sequence"/>
</dbReference>
<feature type="non-terminal residue" evidence="2">
    <location>
        <position position="478"/>
    </location>
</feature>
<evidence type="ECO:0000313" key="3">
    <source>
        <dbReference type="Proteomes" id="UP000228934"/>
    </source>
</evidence>
<evidence type="ECO:0000313" key="2">
    <source>
        <dbReference type="EMBL" id="PIO34028.1"/>
    </source>
</evidence>
<reference evidence="3" key="1">
    <citation type="journal article" date="2017" name="Nat. Commun.">
        <title>The North American bullfrog draft genome provides insight into hormonal regulation of long noncoding RNA.</title>
        <authorList>
            <person name="Hammond S.A."/>
            <person name="Warren R.L."/>
            <person name="Vandervalk B.P."/>
            <person name="Kucuk E."/>
            <person name="Khan H."/>
            <person name="Gibb E.A."/>
            <person name="Pandoh P."/>
            <person name="Kirk H."/>
            <person name="Zhao Y."/>
            <person name="Jones M."/>
            <person name="Mungall A.J."/>
            <person name="Coope R."/>
            <person name="Pleasance S."/>
            <person name="Moore R.A."/>
            <person name="Holt R.A."/>
            <person name="Round J.M."/>
            <person name="Ohora S."/>
            <person name="Walle B.V."/>
            <person name="Veldhoen N."/>
            <person name="Helbing C.C."/>
            <person name="Birol I."/>
        </authorList>
    </citation>
    <scope>NUCLEOTIDE SEQUENCE [LARGE SCALE GENOMIC DNA]</scope>
</reference>
<feature type="region of interest" description="Disordered" evidence="1">
    <location>
        <begin position="18"/>
        <end position="55"/>
    </location>
</feature>
<dbReference type="EMBL" id="KV929797">
    <property type="protein sequence ID" value="PIO34028.1"/>
    <property type="molecule type" value="Genomic_DNA"/>
</dbReference>
<dbReference type="PANTHER" id="PTHR33166">
    <property type="entry name" value="GAG_P30 DOMAIN-CONTAINING PROTEIN"/>
    <property type="match status" value="1"/>
</dbReference>
<name>A0A2G9S1I4_AQUCT</name>
<sequence>MHRTDDVNIFTVGVREKKHQMMLRSRDKQGQPLEPHPQSSDSDEQGDDEEWPGLGPYTIARSLLARYSESDRSCHLSTDEKKGKLQLAAKFNTPVKTSNESQKNSSCEALKPQERDSTANQGEGMLESGEKTFSPKRQLTSNPAAVSNTGSSATEYTAYVPLYPQVTSTPQQGPMWCHSNGERISPNVGTPVYHGTVNATLQGTLQLDKVPPPGSNHLPQSYSDSVTEPQKTKAQLISFSDDVSVYPVREQVVYDNSGRSTRKMTHHVPWTPSEMKGFLSVIPHPRTDPIKFAKELLDIQASYNANWGDMLQIMKRVCGDGDLDEILSKTNIPRTLYVDSSHQGDILTKQLAQLIKTVYPPQSWTKVSGVIQGPKEDSMTYYNHFKQAMESAGGDINNSALSPVLIHSFITGLRGNIREKLMTANPDWRDKPLSSLLSLATAIERNIADWESQKPQKICIVTDQLNSADLGQKPRGKM</sequence>
<feature type="region of interest" description="Disordered" evidence="1">
    <location>
        <begin position="91"/>
        <end position="150"/>
    </location>
</feature>
<evidence type="ECO:0008006" key="4">
    <source>
        <dbReference type="Google" id="ProtNLM"/>
    </source>
</evidence>
<feature type="compositionally biased region" description="Acidic residues" evidence="1">
    <location>
        <begin position="41"/>
        <end position="51"/>
    </location>
</feature>
<accession>A0A2G9S1I4</accession>
<dbReference type="AlphaFoldDB" id="A0A2G9S1I4"/>
<keyword evidence="3" id="KW-1185">Reference proteome</keyword>
<protein>
    <recommendedName>
        <fullName evidence="4">Core shell protein Gag P30 domain-containing protein</fullName>
    </recommendedName>
</protein>
<evidence type="ECO:0000256" key="1">
    <source>
        <dbReference type="SAM" id="MobiDB-lite"/>
    </source>
</evidence>